<feature type="domain" description="G protein-regulated inducer of neurite outgrowth C-terminal" evidence="3">
    <location>
        <begin position="812"/>
        <end position="963"/>
    </location>
</feature>
<dbReference type="GeneTree" id="ENSGT00940000162796"/>
<protein>
    <recommendedName>
        <fullName evidence="3">G protein-regulated inducer of neurite outgrowth C-terminal domain-containing protein</fullName>
    </recommendedName>
</protein>
<feature type="compositionally biased region" description="Basic and acidic residues" evidence="2">
    <location>
        <begin position="65"/>
        <end position="87"/>
    </location>
</feature>
<feature type="region of interest" description="Disordered" evidence="2">
    <location>
        <begin position="814"/>
        <end position="838"/>
    </location>
</feature>
<feature type="region of interest" description="Disordered" evidence="2">
    <location>
        <begin position="303"/>
        <end position="333"/>
    </location>
</feature>
<dbReference type="AlphaFoldDB" id="A0AAY5JWY2"/>
<comment type="function">
    <text evidence="1">May be involved in neurite outgrowth.</text>
</comment>
<evidence type="ECO:0000313" key="4">
    <source>
        <dbReference type="Ensembl" id="ENSELUP00000081024.1"/>
    </source>
</evidence>
<proteinExistence type="predicted"/>
<feature type="compositionally biased region" description="Basic and acidic residues" evidence="2">
    <location>
        <begin position="927"/>
        <end position="937"/>
    </location>
</feature>
<feature type="compositionally biased region" description="Acidic residues" evidence="2">
    <location>
        <begin position="479"/>
        <end position="488"/>
    </location>
</feature>
<feature type="region of interest" description="Disordered" evidence="2">
    <location>
        <begin position="162"/>
        <end position="202"/>
    </location>
</feature>
<dbReference type="GO" id="GO:0031175">
    <property type="term" value="P:neuron projection development"/>
    <property type="evidence" value="ECO:0007669"/>
    <property type="project" value="TreeGrafter"/>
</dbReference>
<organism evidence="4 5">
    <name type="scientific">Esox lucius</name>
    <name type="common">Northern pike</name>
    <dbReference type="NCBI Taxonomy" id="8010"/>
    <lineage>
        <taxon>Eukaryota</taxon>
        <taxon>Metazoa</taxon>
        <taxon>Chordata</taxon>
        <taxon>Craniata</taxon>
        <taxon>Vertebrata</taxon>
        <taxon>Euteleostomi</taxon>
        <taxon>Actinopterygii</taxon>
        <taxon>Neopterygii</taxon>
        <taxon>Teleostei</taxon>
        <taxon>Protacanthopterygii</taxon>
        <taxon>Esociformes</taxon>
        <taxon>Esocidae</taxon>
        <taxon>Esox</taxon>
    </lineage>
</organism>
<feature type="region of interest" description="Disordered" evidence="2">
    <location>
        <begin position="477"/>
        <end position="601"/>
    </location>
</feature>
<name>A0AAY5JWY2_ESOLU</name>
<dbReference type="InterPro" id="IPR026646">
    <property type="entry name" value="GPRIN2-like/GPRIN3"/>
</dbReference>
<evidence type="ECO:0000256" key="1">
    <source>
        <dbReference type="ARBA" id="ARBA00002358"/>
    </source>
</evidence>
<feature type="compositionally biased region" description="Polar residues" evidence="2">
    <location>
        <begin position="578"/>
        <end position="587"/>
    </location>
</feature>
<reference evidence="4" key="3">
    <citation type="submission" date="2025-09" db="UniProtKB">
        <authorList>
            <consortium name="Ensembl"/>
        </authorList>
    </citation>
    <scope>IDENTIFICATION</scope>
</reference>
<evidence type="ECO:0000256" key="2">
    <source>
        <dbReference type="SAM" id="MobiDB-lite"/>
    </source>
</evidence>
<reference evidence="4 5" key="1">
    <citation type="submission" date="2020-02" db="EMBL/GenBank/DDBJ databases">
        <title>Esox lucius (northern pike) genome, fEsoLuc1, primary haplotype.</title>
        <authorList>
            <person name="Myers G."/>
            <person name="Karagic N."/>
            <person name="Meyer A."/>
            <person name="Pippel M."/>
            <person name="Reichard M."/>
            <person name="Winkler S."/>
            <person name="Tracey A."/>
            <person name="Sims Y."/>
            <person name="Howe K."/>
            <person name="Rhie A."/>
            <person name="Formenti G."/>
            <person name="Durbin R."/>
            <person name="Fedrigo O."/>
            <person name="Jarvis E.D."/>
        </authorList>
    </citation>
    <scope>NUCLEOTIDE SEQUENCE [LARGE SCALE GENOMIC DNA]</scope>
</reference>
<feature type="region of interest" description="Disordered" evidence="2">
    <location>
        <begin position="891"/>
        <end position="948"/>
    </location>
</feature>
<feature type="region of interest" description="Disordered" evidence="2">
    <location>
        <begin position="27"/>
        <end position="135"/>
    </location>
</feature>
<dbReference type="InterPro" id="IPR032745">
    <property type="entry name" value="GRIN_C"/>
</dbReference>
<feature type="compositionally biased region" description="Polar residues" evidence="2">
    <location>
        <begin position="55"/>
        <end position="64"/>
    </location>
</feature>
<dbReference type="Pfam" id="PF15235">
    <property type="entry name" value="GRIN_C"/>
    <property type="match status" value="1"/>
</dbReference>
<evidence type="ECO:0000313" key="5">
    <source>
        <dbReference type="Proteomes" id="UP000265140"/>
    </source>
</evidence>
<dbReference type="Proteomes" id="UP000265140">
    <property type="component" value="Chromosome 4"/>
</dbReference>
<feature type="compositionally biased region" description="Basic and acidic residues" evidence="2">
    <location>
        <begin position="438"/>
        <end position="452"/>
    </location>
</feature>
<feature type="compositionally biased region" description="Pro residues" evidence="2">
    <location>
        <begin position="900"/>
        <end position="909"/>
    </location>
</feature>
<feature type="compositionally biased region" description="Basic and acidic residues" evidence="2">
    <location>
        <begin position="497"/>
        <end position="514"/>
    </location>
</feature>
<keyword evidence="5" id="KW-1185">Reference proteome</keyword>
<sequence>MGSRKDDNINTAPEHFPTAVTDSVDMASHGGTCPGTPDIPPGYSGCPAHGEGGTDSVQLTASQHARTEPHKNTERGEGAESPRHRDTAVTGLSNPLPPVACSPETLGHVESDPPSVDLSAQGHTTETDLGSPQTDIYNHQPLSLASRRGNPGKHSEYSIHEEMREEAKTEKEVREKGETEKEVREEGETEKEVREEGETEKEVREVREMERVLEKHHMQSQVSLEVVQSHSVATSPMTPPQGVSAEAFYFPASSRTLAVVQCHSVATSPMTPPQGVNADAFQFPASSRTLAVLQCHSVATSPMTPPQGSGAGAFPFPTSSGRTGTDSKDGEPQVGRQVEFRSVATAPMTPRTPNTPTFPAAFPELKGREMVQRTEEMGKERKPETGPGTVTTGLMFAPVQECSATTQEVAGVIKPQSNIPPDIPANSEPQTNRPCHNRTIDPESKPADDKQRIQQGPKADAFDQEITILVTHHYSYGAQEEEEDEERDEMMSSFHSTKAEELKDSKELKEKKNSEGSVEADIQEGVKVVPPVPQNSLDDGKSDDQAQPEITGTIIKPLTERNPPDDSLPSSDKDFQTDTKQMTSPSLTKKRHSEQPVDREEVCFSERKSDNADQHCLVERSGTVQPNQTEQLQRPLVGAPAQSSPARHLQHMQTQVSLEVVQCHSVATSPMTPPQGVNTDAFQFPASSRTLEVAQSHSVATSPMTPPQGVNANAFHFPASSRSLEVAQCHSVATSPMTPPQGVGAETFSFPECSRSLAVVQCHSVATSPMTPPQGVGANAFSFPESSGRPGAETKDAELQVGQQVEYRSVATAPMTPKTPNISTVPFSSPELSGREGEISKVEEQMEEEKSDEPVQEVRWDEKGMTWEVYGAVVEVAVLGSAIQKHLEKQVKKLRRQPSPTLPPPPPLNPAAMPLRSSPPPPSGPVQDKRMELDGKKDGRRRRNPFRLLLKNVQQPICCSRTNSVE</sequence>
<dbReference type="Ensembl" id="ENSELUT00000111338.1">
    <property type="protein sequence ID" value="ENSELUP00000081024.1"/>
    <property type="gene ID" value="ENSELUG00000019862.3"/>
</dbReference>
<evidence type="ECO:0000259" key="3">
    <source>
        <dbReference type="Pfam" id="PF15235"/>
    </source>
</evidence>
<feature type="compositionally biased region" description="Polar residues" evidence="2">
    <location>
        <begin position="818"/>
        <end position="831"/>
    </location>
</feature>
<feature type="compositionally biased region" description="Polar residues" evidence="2">
    <location>
        <begin position="121"/>
        <end position="135"/>
    </location>
</feature>
<feature type="region of interest" description="Disordered" evidence="2">
    <location>
        <begin position="415"/>
        <end position="462"/>
    </location>
</feature>
<dbReference type="GO" id="GO:0005886">
    <property type="term" value="C:plasma membrane"/>
    <property type="evidence" value="ECO:0007669"/>
    <property type="project" value="TreeGrafter"/>
</dbReference>
<dbReference type="PANTHER" id="PTHR15718">
    <property type="entry name" value="G PROTEIN-REGULATED INDUCER OF NEURITE OUTGROWTH C-TERMINAL DOMAIN-CONTAINING PROTEIN"/>
    <property type="match status" value="1"/>
</dbReference>
<accession>A0AAY5JWY2</accession>
<reference evidence="4" key="2">
    <citation type="submission" date="2025-08" db="UniProtKB">
        <authorList>
            <consortium name="Ensembl"/>
        </authorList>
    </citation>
    <scope>IDENTIFICATION</scope>
</reference>
<dbReference type="PANTHER" id="PTHR15718:SF7">
    <property type="entry name" value="G PROTEIN-REGULATED INDUCER OF NEURITE OUTGROWTH 1"/>
    <property type="match status" value="1"/>
</dbReference>